<dbReference type="InterPro" id="IPR055151">
    <property type="entry name" value="GH113"/>
</dbReference>
<dbReference type="EMBL" id="CP086137">
    <property type="protein sequence ID" value="UEM17895.1"/>
    <property type="molecule type" value="Genomic_DNA"/>
</dbReference>
<evidence type="ECO:0000313" key="1">
    <source>
        <dbReference type="EMBL" id="MBO1869152.1"/>
    </source>
</evidence>
<dbReference type="KEGG" id="bban:J4G43_052705"/>
<evidence type="ECO:0000313" key="2">
    <source>
        <dbReference type="EMBL" id="UEM17895.1"/>
    </source>
</evidence>
<dbReference type="Proteomes" id="UP000664702">
    <property type="component" value="Plasmid pBb144S4a"/>
</dbReference>
<accession>A0A939S4B8</accession>
<keyword evidence="2" id="KW-0614">Plasmid</keyword>
<proteinExistence type="predicted"/>
<dbReference type="RefSeq" id="WP_028154629.1">
    <property type="nucleotide sequence ID" value="NZ_CP086137.1"/>
</dbReference>
<geneLocation type="plasmid" evidence="2 3">
    <name>pBb144S4a</name>
</geneLocation>
<gene>
    <name evidence="2" type="ORF">J4G43_052705</name>
    <name evidence="1" type="ORF">J4G43_53125</name>
</gene>
<dbReference type="AlphaFoldDB" id="A0A939S4B8"/>
<dbReference type="EMBL" id="JAGEMI010000004">
    <property type="protein sequence ID" value="MBO1869152.1"/>
    <property type="molecule type" value="Genomic_DNA"/>
</dbReference>
<evidence type="ECO:0000313" key="3">
    <source>
        <dbReference type="Proteomes" id="UP000664702"/>
    </source>
</evidence>
<reference evidence="2 3" key="2">
    <citation type="journal article" date="2022" name="Int. J. Syst. Evol. Microbiol.">
        <title>Strains of Bradyrhizobium barranii sp. nov. associated with legumes native to Canada are symbionts of soybeans and belong to different subspecies (subsp. barranii subsp. nov. and subsp. apii subsp. nov.) and symbiovars (sv. glycinearum and sv. septentrionale).</title>
        <authorList>
            <person name="Bromfield E.S.P."/>
            <person name="Cloutier S."/>
            <person name="Wasai-Hara S."/>
            <person name="Minamisawa K."/>
        </authorList>
    </citation>
    <scope>NUCLEOTIDE SEQUENCE [LARGE SCALE GENOMIC DNA]</scope>
    <source>
        <strain evidence="2 3">144S4</strain>
        <plasmid evidence="3">pBb144S4a</plasmid>
    </source>
</reference>
<organism evidence="1">
    <name type="scientific">Bradyrhizobium barranii subsp. barranii</name>
    <dbReference type="NCBI Taxonomy" id="2823807"/>
    <lineage>
        <taxon>Bacteria</taxon>
        <taxon>Pseudomonadati</taxon>
        <taxon>Pseudomonadota</taxon>
        <taxon>Alphaproteobacteria</taxon>
        <taxon>Hyphomicrobiales</taxon>
        <taxon>Nitrobacteraceae</taxon>
        <taxon>Bradyrhizobium</taxon>
        <taxon>Bradyrhizobium barranii</taxon>
    </lineage>
</organism>
<protein>
    <submittedName>
        <fullName evidence="1">Uncharacterized protein</fullName>
    </submittedName>
</protein>
<sequence length="96" mass="10238">MAGVFGVQGFGVLSNFNGELVSKTADSVMQEIADTGSNSLELAPRIFTSTRTSNNVLNVPEKTESDANIAKAVADAHAHGLSVLLKCYDKNIHNCW</sequence>
<dbReference type="Pfam" id="PF22612">
    <property type="entry name" value="GH113"/>
    <property type="match status" value="1"/>
</dbReference>
<dbReference type="Gene3D" id="3.20.20.80">
    <property type="entry name" value="Glycosidases"/>
    <property type="match status" value="1"/>
</dbReference>
<reference evidence="1" key="1">
    <citation type="submission" date="2021-03" db="EMBL/GenBank/DDBJ databases">
        <title>Whole Genome Sequence of Bradyrhizobium sp. Strain 144S4.</title>
        <authorList>
            <person name="Bromfield E.S.P."/>
            <person name="Cloutier S."/>
        </authorList>
    </citation>
    <scope>NUCLEOTIDE SEQUENCE [LARGE SCALE GENOMIC DNA]</scope>
    <source>
        <strain evidence="1">144S4</strain>
    </source>
</reference>
<name>A0A939S4B8_9BRAD</name>